<dbReference type="Gene3D" id="3.40.50.11500">
    <property type="match status" value="1"/>
</dbReference>
<proteinExistence type="inferred from homology"/>
<dbReference type="GO" id="GO:0005886">
    <property type="term" value="C:plasma membrane"/>
    <property type="evidence" value="ECO:0007669"/>
    <property type="project" value="UniProtKB-SubCell"/>
</dbReference>
<dbReference type="GO" id="GO:0042981">
    <property type="term" value="P:regulation of apoptotic process"/>
    <property type="evidence" value="ECO:0007669"/>
    <property type="project" value="TreeGrafter"/>
</dbReference>
<dbReference type="SMART" id="SM00799">
    <property type="entry name" value="DENN"/>
    <property type="match status" value="1"/>
</dbReference>
<keyword evidence="12" id="KW-0808">Transferase</keyword>
<dbReference type="GO" id="GO:0006915">
    <property type="term" value="P:apoptotic process"/>
    <property type="evidence" value="ECO:0007669"/>
    <property type="project" value="UniProtKB-KW"/>
</dbReference>
<feature type="compositionally biased region" description="Basic and acidic residues" evidence="10">
    <location>
        <begin position="59"/>
        <end position="72"/>
    </location>
</feature>
<evidence type="ECO:0000256" key="8">
    <source>
        <dbReference type="ARBA" id="ARBA00022703"/>
    </source>
</evidence>
<dbReference type="EMBL" id="VSRR010000913">
    <property type="protein sequence ID" value="MPC20820.1"/>
    <property type="molecule type" value="Genomic_DNA"/>
</dbReference>
<accession>A0A5B7DHJ3</accession>
<evidence type="ECO:0000313" key="12">
    <source>
        <dbReference type="EMBL" id="MPC20820.1"/>
    </source>
</evidence>
<protein>
    <recommendedName>
        <fullName evidence="4">MAP kinase-activating death domain protein</fullName>
    </recommendedName>
</protein>
<feature type="compositionally biased region" description="Basic and acidic residues" evidence="10">
    <location>
        <begin position="1"/>
        <end position="23"/>
    </location>
</feature>
<dbReference type="PANTHER" id="PTHR13008:SF7">
    <property type="entry name" value="MAP KINASE-ACTIVATING DEATH DOMAIN PROTEIN"/>
    <property type="match status" value="1"/>
</dbReference>
<keyword evidence="9" id="KW-0472">Membrane</keyword>
<sequence>MRGRDRGPSFKRESWRTSLDKSSDSAFSSSRSESDDRPKVPISYLVPCSDQRSTLAPSDSERDCPPSRRDSESTSPASHLGVNLPGNDSDTGGSHSPSPRAARKRQRVRNHSLTSLCILSHHPFFSAFRECLFLLRRMIDACNENASPRRVGASRQNNRDTVWSVMTGRPHEGVPSIVMHDVREIETWILRLLSAPVCVPGKTRVELELLPRELHAPLTFALPDHTRFSFIDFPLHLPLELLGVESCIKVMELIMLEQKIVMQSRDNNALSMSVLAFVTMIYPLEYMFPIIPLLPTCMSCSEQLLLAPTPFIIGIPASFLRYKKQFLLPDDVWLVDLDANKITAPPSCDEIPPLPEPECTILKNHLKQVSPSTSKPMRVTGFQQSTKRLPTGFSQGANRVLLVTDLTVLHATSK</sequence>
<dbReference type="PROSITE" id="PS50211">
    <property type="entry name" value="DENN"/>
    <property type="match status" value="1"/>
</dbReference>
<dbReference type="PANTHER" id="PTHR13008">
    <property type="entry name" value="MAP-KINASE ACTIVATING DEATH DOMAIN PROTEIN MADD /DENN/AEX-3 C.ELEGANS"/>
    <property type="match status" value="1"/>
</dbReference>
<dbReference type="AlphaFoldDB" id="A0A5B7DHJ3"/>
<evidence type="ECO:0000256" key="5">
    <source>
        <dbReference type="ARBA" id="ARBA00022475"/>
    </source>
</evidence>
<feature type="region of interest" description="Disordered" evidence="10">
    <location>
        <begin position="1"/>
        <end position="107"/>
    </location>
</feature>
<keyword evidence="12" id="KW-0418">Kinase</keyword>
<dbReference type="GO" id="GO:0032483">
    <property type="term" value="P:regulation of Rab protein signal transduction"/>
    <property type="evidence" value="ECO:0007669"/>
    <property type="project" value="TreeGrafter"/>
</dbReference>
<dbReference type="InterPro" id="IPR039980">
    <property type="entry name" value="MADD"/>
</dbReference>
<evidence type="ECO:0000256" key="4">
    <source>
        <dbReference type="ARBA" id="ARBA00017868"/>
    </source>
</evidence>
<keyword evidence="8" id="KW-0053">Apoptosis</keyword>
<comment type="similarity">
    <text evidence="3">Belongs to the MADD family.</text>
</comment>
<keyword evidence="6" id="KW-0963">Cytoplasm</keyword>
<dbReference type="FunFam" id="3.40.50.11500:FF:000002">
    <property type="entry name" value="MAP kinase-activating death domain protein-like Protein"/>
    <property type="match status" value="1"/>
</dbReference>
<dbReference type="GO" id="GO:0016301">
    <property type="term" value="F:kinase activity"/>
    <property type="evidence" value="ECO:0007669"/>
    <property type="project" value="UniProtKB-KW"/>
</dbReference>
<dbReference type="Proteomes" id="UP000324222">
    <property type="component" value="Unassembled WGS sequence"/>
</dbReference>
<comment type="subcellular location">
    <subcellularLocation>
        <location evidence="1">Cell membrane</location>
    </subcellularLocation>
    <subcellularLocation>
        <location evidence="2">Cytoplasm</location>
    </subcellularLocation>
</comment>
<evidence type="ECO:0000256" key="6">
    <source>
        <dbReference type="ARBA" id="ARBA00022490"/>
    </source>
</evidence>
<keyword evidence="13" id="KW-1185">Reference proteome</keyword>
<evidence type="ECO:0000256" key="9">
    <source>
        <dbReference type="ARBA" id="ARBA00023136"/>
    </source>
</evidence>
<dbReference type="GO" id="GO:0005085">
    <property type="term" value="F:guanyl-nucleotide exchange factor activity"/>
    <property type="evidence" value="ECO:0007669"/>
    <property type="project" value="UniProtKB-KW"/>
</dbReference>
<evidence type="ECO:0000256" key="10">
    <source>
        <dbReference type="SAM" id="MobiDB-lite"/>
    </source>
</evidence>
<dbReference type="InterPro" id="IPR001194">
    <property type="entry name" value="cDENN_dom"/>
</dbReference>
<evidence type="ECO:0000256" key="2">
    <source>
        <dbReference type="ARBA" id="ARBA00004496"/>
    </source>
</evidence>
<dbReference type="GO" id="GO:0005829">
    <property type="term" value="C:cytosol"/>
    <property type="evidence" value="ECO:0007669"/>
    <property type="project" value="TreeGrafter"/>
</dbReference>
<comment type="caution">
    <text evidence="12">The sequence shown here is derived from an EMBL/GenBank/DDBJ whole genome shotgun (WGS) entry which is preliminary data.</text>
</comment>
<evidence type="ECO:0000256" key="7">
    <source>
        <dbReference type="ARBA" id="ARBA00022658"/>
    </source>
</evidence>
<dbReference type="Pfam" id="PF02141">
    <property type="entry name" value="DENN"/>
    <property type="match status" value="1"/>
</dbReference>
<dbReference type="InterPro" id="IPR043153">
    <property type="entry name" value="DENN_C"/>
</dbReference>
<evidence type="ECO:0000256" key="1">
    <source>
        <dbReference type="ARBA" id="ARBA00004236"/>
    </source>
</evidence>
<dbReference type="InterPro" id="IPR037516">
    <property type="entry name" value="Tripartite_DENN"/>
</dbReference>
<reference evidence="12 13" key="1">
    <citation type="submission" date="2019-05" db="EMBL/GenBank/DDBJ databases">
        <title>Another draft genome of Portunus trituberculatus and its Hox gene families provides insights of decapod evolution.</title>
        <authorList>
            <person name="Jeong J.-H."/>
            <person name="Song I."/>
            <person name="Kim S."/>
            <person name="Choi T."/>
            <person name="Kim D."/>
            <person name="Ryu S."/>
            <person name="Kim W."/>
        </authorList>
    </citation>
    <scope>NUCLEOTIDE SEQUENCE [LARGE SCALE GENOMIC DNA]</scope>
    <source>
        <tissue evidence="12">Muscle</tissue>
    </source>
</reference>
<evidence type="ECO:0000259" key="11">
    <source>
        <dbReference type="PROSITE" id="PS50211"/>
    </source>
</evidence>
<gene>
    <name evidence="12" type="primary">Rab3-GEF_1</name>
    <name evidence="12" type="ORF">E2C01_013781</name>
</gene>
<feature type="domain" description="UDENN" evidence="11">
    <location>
        <begin position="24"/>
        <end position="414"/>
    </location>
</feature>
<dbReference type="OrthoDB" id="6282239at2759"/>
<keyword evidence="7" id="KW-0344">Guanine-nucleotide releasing factor</keyword>
<organism evidence="12 13">
    <name type="scientific">Portunus trituberculatus</name>
    <name type="common">Swimming crab</name>
    <name type="synonym">Neptunus trituberculatus</name>
    <dbReference type="NCBI Taxonomy" id="210409"/>
    <lineage>
        <taxon>Eukaryota</taxon>
        <taxon>Metazoa</taxon>
        <taxon>Ecdysozoa</taxon>
        <taxon>Arthropoda</taxon>
        <taxon>Crustacea</taxon>
        <taxon>Multicrustacea</taxon>
        <taxon>Malacostraca</taxon>
        <taxon>Eumalacostraca</taxon>
        <taxon>Eucarida</taxon>
        <taxon>Decapoda</taxon>
        <taxon>Pleocyemata</taxon>
        <taxon>Brachyura</taxon>
        <taxon>Eubrachyura</taxon>
        <taxon>Portunoidea</taxon>
        <taxon>Portunidae</taxon>
        <taxon>Portuninae</taxon>
        <taxon>Portunus</taxon>
    </lineage>
</organism>
<name>A0A5B7DHJ3_PORTR</name>
<keyword evidence="5" id="KW-1003">Cell membrane</keyword>
<feature type="compositionally biased region" description="Polar residues" evidence="10">
    <location>
        <begin position="86"/>
        <end position="97"/>
    </location>
</feature>
<evidence type="ECO:0000313" key="13">
    <source>
        <dbReference type="Proteomes" id="UP000324222"/>
    </source>
</evidence>
<evidence type="ECO:0000256" key="3">
    <source>
        <dbReference type="ARBA" id="ARBA00005978"/>
    </source>
</evidence>